<dbReference type="InterPro" id="IPR009057">
    <property type="entry name" value="Homeodomain-like_sf"/>
</dbReference>
<gene>
    <name evidence="6" type="ORF">BN1047_01267</name>
</gene>
<dbReference type="InterPro" id="IPR011075">
    <property type="entry name" value="TetR_C"/>
</dbReference>
<dbReference type="Pfam" id="PF16859">
    <property type="entry name" value="TetR_C_11"/>
    <property type="match status" value="1"/>
</dbReference>
<dbReference type="Gene3D" id="1.10.10.60">
    <property type="entry name" value="Homeodomain-like"/>
    <property type="match status" value="1"/>
</dbReference>
<organism evidence="6 7">
    <name type="scientific">Mycolicibacterium neoaurum</name>
    <name type="common">Mycobacterium neoaurum</name>
    <dbReference type="NCBI Taxonomy" id="1795"/>
    <lineage>
        <taxon>Bacteria</taxon>
        <taxon>Bacillati</taxon>
        <taxon>Actinomycetota</taxon>
        <taxon>Actinomycetes</taxon>
        <taxon>Mycobacteriales</taxon>
        <taxon>Mycobacteriaceae</taxon>
        <taxon>Mycolicibacterium</taxon>
    </lineage>
</organism>
<keyword evidence="2 4" id="KW-0238">DNA-binding</keyword>
<protein>
    <submittedName>
        <fullName evidence="6">TetR family transcriptional regulator</fullName>
    </submittedName>
</protein>
<dbReference type="InterPro" id="IPR001647">
    <property type="entry name" value="HTH_TetR"/>
</dbReference>
<name>A0AAV2WGL8_MYCNE</name>
<evidence type="ECO:0000313" key="6">
    <source>
        <dbReference type="EMBL" id="CDQ43401.1"/>
    </source>
</evidence>
<dbReference type="Gene3D" id="1.10.357.10">
    <property type="entry name" value="Tetracycline Repressor, domain 2"/>
    <property type="match status" value="1"/>
</dbReference>
<dbReference type="InterPro" id="IPR050109">
    <property type="entry name" value="HTH-type_TetR-like_transc_reg"/>
</dbReference>
<evidence type="ECO:0000256" key="1">
    <source>
        <dbReference type="ARBA" id="ARBA00023015"/>
    </source>
</evidence>
<feature type="domain" description="HTH tetR-type" evidence="5">
    <location>
        <begin position="16"/>
        <end position="76"/>
    </location>
</feature>
<dbReference type="Pfam" id="PF00440">
    <property type="entry name" value="TetR_N"/>
    <property type="match status" value="1"/>
</dbReference>
<keyword evidence="3" id="KW-0804">Transcription</keyword>
<evidence type="ECO:0000256" key="2">
    <source>
        <dbReference type="ARBA" id="ARBA00023125"/>
    </source>
</evidence>
<sequence>MEDNAGPGRRPGGRSARVRRQIIEVVVELIARDGVGGLSYEQIAERAGVNKTTVYRNWPDRATLITDSLVSFGDDVAPLCDSGDLAADLTDFLEALAIATESPRGRAILNIVTAARDNPELRAVVDEVFDRRVEMVKDRLQASVDRGELPAADLALLAAMLSGPVQLFASRGARPFTRNDARRVTAIVLAGVRATAGTL</sequence>
<dbReference type="SUPFAM" id="SSF46689">
    <property type="entry name" value="Homeodomain-like"/>
    <property type="match status" value="1"/>
</dbReference>
<evidence type="ECO:0000256" key="4">
    <source>
        <dbReference type="PROSITE-ProRule" id="PRU00335"/>
    </source>
</evidence>
<reference evidence="6" key="1">
    <citation type="submission" date="2014-05" db="EMBL/GenBank/DDBJ databases">
        <authorList>
            <person name="Urmite Genomes"/>
        </authorList>
    </citation>
    <scope>NUCLEOTIDE SEQUENCE</scope>
    <source>
        <strain evidence="6">DSM 44074</strain>
    </source>
</reference>
<dbReference type="InterPro" id="IPR036271">
    <property type="entry name" value="Tet_transcr_reg_TetR-rel_C_sf"/>
</dbReference>
<dbReference type="PANTHER" id="PTHR30055:SF148">
    <property type="entry name" value="TETR-FAMILY TRANSCRIPTIONAL REGULATOR"/>
    <property type="match status" value="1"/>
</dbReference>
<dbReference type="AlphaFoldDB" id="A0AAV2WGL8"/>
<dbReference type="SUPFAM" id="SSF48498">
    <property type="entry name" value="Tetracyclin repressor-like, C-terminal domain"/>
    <property type="match status" value="1"/>
</dbReference>
<dbReference type="PRINTS" id="PR00455">
    <property type="entry name" value="HTHTETR"/>
</dbReference>
<evidence type="ECO:0000259" key="5">
    <source>
        <dbReference type="PROSITE" id="PS50977"/>
    </source>
</evidence>
<dbReference type="PANTHER" id="PTHR30055">
    <property type="entry name" value="HTH-TYPE TRANSCRIPTIONAL REGULATOR RUTR"/>
    <property type="match status" value="1"/>
</dbReference>
<dbReference type="RefSeq" id="WP_030136991.1">
    <property type="nucleotide sequence ID" value="NZ_JAKNRE010000002.1"/>
</dbReference>
<dbReference type="GO" id="GO:0003700">
    <property type="term" value="F:DNA-binding transcription factor activity"/>
    <property type="evidence" value="ECO:0007669"/>
    <property type="project" value="TreeGrafter"/>
</dbReference>
<accession>A0AAV2WGL8</accession>
<evidence type="ECO:0000313" key="7">
    <source>
        <dbReference type="Proteomes" id="UP000028864"/>
    </source>
</evidence>
<dbReference type="EMBL" id="LK021337">
    <property type="protein sequence ID" value="CDQ43401.1"/>
    <property type="molecule type" value="Genomic_DNA"/>
</dbReference>
<reference evidence="6" key="2">
    <citation type="submission" date="2015-09" db="EMBL/GenBank/DDBJ databases">
        <title>Draft genome sequence of Mycobacterium neoaurum DSM 44074.</title>
        <authorList>
            <person name="Croce O."/>
            <person name="Robert C."/>
            <person name="Raoult D."/>
            <person name="Drancourt M."/>
        </authorList>
    </citation>
    <scope>NUCLEOTIDE SEQUENCE</scope>
    <source>
        <strain evidence="6">DSM 44074</strain>
    </source>
</reference>
<dbReference type="Proteomes" id="UP000028864">
    <property type="component" value="Unassembled WGS sequence"/>
</dbReference>
<evidence type="ECO:0000256" key="3">
    <source>
        <dbReference type="ARBA" id="ARBA00023163"/>
    </source>
</evidence>
<feature type="DNA-binding region" description="H-T-H motif" evidence="4">
    <location>
        <begin position="39"/>
        <end position="58"/>
    </location>
</feature>
<dbReference type="GO" id="GO:0000976">
    <property type="term" value="F:transcription cis-regulatory region binding"/>
    <property type="evidence" value="ECO:0007669"/>
    <property type="project" value="TreeGrafter"/>
</dbReference>
<proteinExistence type="predicted"/>
<keyword evidence="1" id="KW-0805">Transcription regulation</keyword>
<dbReference type="PROSITE" id="PS50977">
    <property type="entry name" value="HTH_TETR_2"/>
    <property type="match status" value="1"/>
</dbReference>